<reference evidence="4 5" key="1">
    <citation type="submission" date="2018-09" db="EMBL/GenBank/DDBJ databases">
        <authorList>
            <person name="Peiro R."/>
            <person name="Begona"/>
            <person name="Cbmso G."/>
            <person name="Lopez M."/>
            <person name="Gonzalez S."/>
        </authorList>
    </citation>
    <scope>NUCLEOTIDE SEQUENCE [LARGE SCALE GENOMIC DNA]</scope>
</reference>
<comment type="function">
    <text evidence="1">Essential component of the TIM23 complex, a complex that mediates the translocation of transit peptide-containing proteins across the mitochondrial inner membrane.</text>
</comment>
<evidence type="ECO:0000259" key="3">
    <source>
        <dbReference type="PROSITE" id="PS50969"/>
    </source>
</evidence>
<comment type="similarity">
    <text evidence="1">Belongs to the TIM50 family.</text>
</comment>
<evidence type="ECO:0000313" key="4">
    <source>
        <dbReference type="EMBL" id="SYZ67770.1"/>
    </source>
</evidence>
<keyword evidence="1" id="KW-0811">Translocation</keyword>
<feature type="region of interest" description="Disordered" evidence="2">
    <location>
        <begin position="121"/>
        <end position="147"/>
    </location>
</feature>
<evidence type="ECO:0000313" key="5">
    <source>
        <dbReference type="Proteomes" id="UP000319462"/>
    </source>
</evidence>
<dbReference type="GO" id="GO:0015031">
    <property type="term" value="P:protein transport"/>
    <property type="evidence" value="ECO:0007669"/>
    <property type="project" value="UniProtKB-KW"/>
</dbReference>
<dbReference type="Gene3D" id="3.40.50.1000">
    <property type="entry name" value="HAD superfamily/HAD-like"/>
    <property type="match status" value="1"/>
</dbReference>
<dbReference type="CDD" id="cd07521">
    <property type="entry name" value="HAD_FCP1-like"/>
    <property type="match status" value="1"/>
</dbReference>
<evidence type="ECO:0000256" key="2">
    <source>
        <dbReference type="SAM" id="MobiDB-lite"/>
    </source>
</evidence>
<comment type="subunit">
    <text evidence="1">Component of the TIM23 complex.</text>
</comment>
<proteinExistence type="inferred from homology"/>
<dbReference type="InterPro" id="IPR050365">
    <property type="entry name" value="TIM50"/>
</dbReference>
<feature type="compositionally biased region" description="Polar residues" evidence="2">
    <location>
        <begin position="124"/>
        <end position="147"/>
    </location>
</feature>
<dbReference type="FunFam" id="3.40.50.1000:FF:000159">
    <property type="entry name" value="TFIIF-stimulated CTD phosphatase"/>
    <property type="match status" value="1"/>
</dbReference>
<dbReference type="Proteomes" id="UP000319462">
    <property type="component" value="Chromosome 29"/>
</dbReference>
<dbReference type="InterPro" id="IPR023214">
    <property type="entry name" value="HAD_sf"/>
</dbReference>
<organism evidence="4 5">
    <name type="scientific">Leishmania braziliensis MHOM/BR/75/M2904</name>
    <dbReference type="NCBI Taxonomy" id="420245"/>
    <lineage>
        <taxon>Eukaryota</taxon>
        <taxon>Discoba</taxon>
        <taxon>Euglenozoa</taxon>
        <taxon>Kinetoplastea</taxon>
        <taxon>Metakinetoplastina</taxon>
        <taxon>Trypanosomatida</taxon>
        <taxon>Trypanosomatidae</taxon>
        <taxon>Leishmaniinae</taxon>
        <taxon>Leishmania</taxon>
        <taxon>Leishmania braziliensis species complex</taxon>
    </lineage>
</organism>
<sequence>MPLSSSSNPQKRDKELNASATHYKSGWRWSRQASTPPLSPHYEQQCDRLLGTFENNLLQLEDSTCIVEGETSPSRFRTTAAAYGTRIAPHTVDSKVLMPFMPFSLRSTLAHDALRDNLAIGPQASRQQHLTKSSRKVSTNSSPRLPTAVTSMPIHATLIDTTQDAAFPSTSHIDTVTVPSASLKSKRAESADSATLLSSAPLTFLSTLIPPPRLQDVGKLVVVLDLDETLVYSRDITIYKRPGVVQLLRTLKGKCEVIVWTAGTREYALDVIRIIDPACAVQHCIYRHPIWWTGDVGCVKDLRLLGRPMDRVLLVDNTPSVFRANPRNSLLVEDFIVPHPRAYNAQEKTLSVLADIFGRVFRHITSPCVADVLASKRISRQVIQLEQGGRVELNILTPA</sequence>
<keyword evidence="1" id="KW-0653">Protein transport</keyword>
<protein>
    <recommendedName>
        <fullName evidence="1">Mitochondrial import inner membrane translocase subunit TIM50</fullName>
    </recommendedName>
</protein>
<dbReference type="InterPro" id="IPR036412">
    <property type="entry name" value="HAD-like_sf"/>
</dbReference>
<dbReference type="PROSITE" id="PS50969">
    <property type="entry name" value="FCP1"/>
    <property type="match status" value="1"/>
</dbReference>
<dbReference type="SUPFAM" id="SSF56784">
    <property type="entry name" value="HAD-like"/>
    <property type="match status" value="1"/>
</dbReference>
<gene>
    <name evidence="4" type="ORF">LBRM2904_29.2540</name>
</gene>
<accession>A0A3P3ZC23</accession>
<evidence type="ECO:0000256" key="1">
    <source>
        <dbReference type="RuleBase" id="RU365079"/>
    </source>
</evidence>
<keyword evidence="1" id="KW-0813">Transport</keyword>
<keyword evidence="1" id="KW-0496">Mitochondrion</keyword>
<comment type="subcellular location">
    <subcellularLocation>
        <location evidence="1">Mitochondrion inner membrane</location>
        <topology evidence="1">Single-pass membrane protein</topology>
    </subcellularLocation>
</comment>
<dbReference type="EMBL" id="LS997628">
    <property type="protein sequence ID" value="SYZ67770.1"/>
    <property type="molecule type" value="Genomic_DNA"/>
</dbReference>
<dbReference type="InterPro" id="IPR004274">
    <property type="entry name" value="FCP1_dom"/>
</dbReference>
<feature type="domain" description="FCP1 homology" evidence="3">
    <location>
        <begin position="215"/>
        <end position="356"/>
    </location>
</feature>
<dbReference type="AlphaFoldDB" id="A0A3P3ZC23"/>
<dbReference type="GO" id="GO:0005744">
    <property type="term" value="C:TIM23 mitochondrial import inner membrane translocase complex"/>
    <property type="evidence" value="ECO:0007669"/>
    <property type="project" value="UniProtKB-UniRule"/>
</dbReference>
<dbReference type="SMART" id="SM00577">
    <property type="entry name" value="CPDc"/>
    <property type="match status" value="1"/>
</dbReference>
<keyword evidence="1" id="KW-0809">Transit peptide</keyword>
<dbReference type="PANTHER" id="PTHR12210">
    <property type="entry name" value="DULLARD PROTEIN PHOSPHATASE"/>
    <property type="match status" value="1"/>
</dbReference>
<name>A0A3P3ZC23_LEIBR</name>
<dbReference type="Pfam" id="PF03031">
    <property type="entry name" value="NIF"/>
    <property type="match status" value="1"/>
</dbReference>